<dbReference type="AlphaFoldDB" id="A0A7T6AQ69"/>
<organism evidence="2 3">
    <name type="scientific">Desulfobulbus oligotrophicus</name>
    <dbReference type="NCBI Taxonomy" id="1909699"/>
    <lineage>
        <taxon>Bacteria</taxon>
        <taxon>Pseudomonadati</taxon>
        <taxon>Thermodesulfobacteriota</taxon>
        <taxon>Desulfobulbia</taxon>
        <taxon>Desulfobulbales</taxon>
        <taxon>Desulfobulbaceae</taxon>
        <taxon>Desulfobulbus</taxon>
    </lineage>
</organism>
<comment type="similarity">
    <text evidence="1">Belongs to the UPF0161 family.</text>
</comment>
<evidence type="ECO:0000256" key="1">
    <source>
        <dbReference type="HAMAP-Rule" id="MF_00386"/>
    </source>
</evidence>
<dbReference type="PANTHER" id="PTHR33383">
    <property type="entry name" value="MEMBRANE PROTEIN INSERTION EFFICIENCY FACTOR-RELATED"/>
    <property type="match status" value="1"/>
</dbReference>
<dbReference type="HAMAP" id="MF_00386">
    <property type="entry name" value="UPF0161_YidD"/>
    <property type="match status" value="1"/>
</dbReference>
<dbReference type="InterPro" id="IPR002696">
    <property type="entry name" value="Membr_insert_effic_factor_YidD"/>
</dbReference>
<comment type="function">
    <text evidence="1">Could be involved in insertion of integral membrane proteins into the membrane.</text>
</comment>
<protein>
    <recommendedName>
        <fullName evidence="1">Putative membrane protein insertion efficiency factor</fullName>
    </recommendedName>
</protein>
<keyword evidence="1" id="KW-0472">Membrane</keyword>
<dbReference type="Pfam" id="PF01809">
    <property type="entry name" value="YidD"/>
    <property type="match status" value="1"/>
</dbReference>
<keyword evidence="3" id="KW-1185">Reference proteome</keyword>
<dbReference type="PANTHER" id="PTHR33383:SF1">
    <property type="entry name" value="MEMBRANE PROTEIN INSERTION EFFICIENCY FACTOR-RELATED"/>
    <property type="match status" value="1"/>
</dbReference>
<evidence type="ECO:0000313" key="3">
    <source>
        <dbReference type="Proteomes" id="UP000596092"/>
    </source>
</evidence>
<sequence length="84" mass="9568">MSDNGSGHVAAWRVLVRRFFTVGLRGYQYFISPLFPPSCRFVPTCSQYAIDAITKYGVLRGSVLTLKRIVRCHPWCRGGYDPVR</sequence>
<dbReference type="GO" id="GO:0005886">
    <property type="term" value="C:plasma membrane"/>
    <property type="evidence" value="ECO:0007669"/>
    <property type="project" value="UniProtKB-SubCell"/>
</dbReference>
<dbReference type="SMART" id="SM01234">
    <property type="entry name" value="Haemolytic"/>
    <property type="match status" value="1"/>
</dbReference>
<keyword evidence="1" id="KW-1003">Cell membrane</keyword>
<proteinExistence type="inferred from homology"/>
<accession>A0A7T6AQ69</accession>
<dbReference type="Proteomes" id="UP000596092">
    <property type="component" value="Chromosome"/>
</dbReference>
<dbReference type="KEGG" id="dog:HP555_05785"/>
<gene>
    <name evidence="2" type="primary">yidD</name>
    <name evidence="2" type="ORF">HP555_05785</name>
</gene>
<comment type="subcellular location">
    <subcellularLocation>
        <location evidence="1">Cell membrane</location>
        <topology evidence="1">Peripheral membrane protein</topology>
        <orientation evidence="1">Cytoplasmic side</orientation>
    </subcellularLocation>
</comment>
<name>A0A7T6AQ69_9BACT</name>
<reference evidence="2 3" key="1">
    <citation type="submission" date="2020-05" db="EMBL/GenBank/DDBJ databases">
        <title>Complete genome of Desulfobulbus oligotrophicus.</title>
        <authorList>
            <person name="Podar M."/>
        </authorList>
    </citation>
    <scope>NUCLEOTIDE SEQUENCE [LARGE SCALE GENOMIC DNA]</scope>
    <source>
        <strain evidence="2 3">Prop6</strain>
    </source>
</reference>
<dbReference type="NCBIfam" id="TIGR00278">
    <property type="entry name" value="membrane protein insertion efficiency factor YidD"/>
    <property type="match status" value="1"/>
</dbReference>
<dbReference type="RefSeq" id="WP_199264229.1">
    <property type="nucleotide sequence ID" value="NZ_CP054140.1"/>
</dbReference>
<evidence type="ECO:0000313" key="2">
    <source>
        <dbReference type="EMBL" id="QQG65408.1"/>
    </source>
</evidence>
<dbReference type="EMBL" id="CP054140">
    <property type="protein sequence ID" value="QQG65408.1"/>
    <property type="molecule type" value="Genomic_DNA"/>
</dbReference>